<protein>
    <recommendedName>
        <fullName evidence="7">C2H2-type domain-containing protein</fullName>
    </recommendedName>
</protein>
<accession>A0A9W8K6C4</accession>
<evidence type="ECO:0000256" key="6">
    <source>
        <dbReference type="SAM" id="MobiDB-lite"/>
    </source>
</evidence>
<dbReference type="Pfam" id="PF00096">
    <property type="entry name" value="zf-C2H2"/>
    <property type="match status" value="1"/>
</dbReference>
<evidence type="ECO:0000256" key="2">
    <source>
        <dbReference type="ARBA" id="ARBA00022737"/>
    </source>
</evidence>
<dbReference type="InterPro" id="IPR036236">
    <property type="entry name" value="Znf_C2H2_sf"/>
</dbReference>
<dbReference type="FunFam" id="3.30.160.60:FF:000110">
    <property type="entry name" value="Zinc finger protein-like"/>
    <property type="match status" value="1"/>
</dbReference>
<dbReference type="PROSITE" id="PS00028">
    <property type="entry name" value="ZINC_FINGER_C2H2_1"/>
    <property type="match status" value="1"/>
</dbReference>
<feature type="compositionally biased region" description="Low complexity" evidence="6">
    <location>
        <begin position="281"/>
        <end position="298"/>
    </location>
</feature>
<reference evidence="8" key="1">
    <citation type="submission" date="2022-07" db="EMBL/GenBank/DDBJ databases">
        <title>Genome Sequence of Agrocybe chaxingu.</title>
        <authorList>
            <person name="Buettner E."/>
        </authorList>
    </citation>
    <scope>NUCLEOTIDE SEQUENCE</scope>
    <source>
        <strain evidence="8">MP-N11</strain>
    </source>
</reference>
<organism evidence="8 9">
    <name type="scientific">Agrocybe chaxingu</name>
    <dbReference type="NCBI Taxonomy" id="84603"/>
    <lineage>
        <taxon>Eukaryota</taxon>
        <taxon>Fungi</taxon>
        <taxon>Dikarya</taxon>
        <taxon>Basidiomycota</taxon>
        <taxon>Agaricomycotina</taxon>
        <taxon>Agaricomycetes</taxon>
        <taxon>Agaricomycetidae</taxon>
        <taxon>Agaricales</taxon>
        <taxon>Agaricineae</taxon>
        <taxon>Strophariaceae</taxon>
        <taxon>Agrocybe</taxon>
    </lineage>
</organism>
<feature type="compositionally biased region" description="Polar residues" evidence="6">
    <location>
        <begin position="305"/>
        <end position="320"/>
    </location>
</feature>
<feature type="region of interest" description="Disordered" evidence="6">
    <location>
        <begin position="259"/>
        <end position="350"/>
    </location>
</feature>
<keyword evidence="3 5" id="KW-0863">Zinc-finger</keyword>
<evidence type="ECO:0000256" key="4">
    <source>
        <dbReference type="ARBA" id="ARBA00022833"/>
    </source>
</evidence>
<evidence type="ECO:0000256" key="5">
    <source>
        <dbReference type="PROSITE-ProRule" id="PRU00042"/>
    </source>
</evidence>
<evidence type="ECO:0000313" key="9">
    <source>
        <dbReference type="Proteomes" id="UP001148786"/>
    </source>
</evidence>
<dbReference type="Gene3D" id="3.30.160.60">
    <property type="entry name" value="Classic Zinc Finger"/>
    <property type="match status" value="1"/>
</dbReference>
<dbReference type="GO" id="GO:0008270">
    <property type="term" value="F:zinc ion binding"/>
    <property type="evidence" value="ECO:0007669"/>
    <property type="project" value="UniProtKB-KW"/>
</dbReference>
<proteinExistence type="predicted"/>
<name>A0A9W8K6C4_9AGAR</name>
<comment type="caution">
    <text evidence="8">The sequence shown here is derived from an EMBL/GenBank/DDBJ whole genome shotgun (WGS) entry which is preliminary data.</text>
</comment>
<gene>
    <name evidence="8" type="ORF">NLJ89_g6040</name>
</gene>
<keyword evidence="1" id="KW-0479">Metal-binding</keyword>
<dbReference type="InterPro" id="IPR013087">
    <property type="entry name" value="Znf_C2H2_type"/>
</dbReference>
<feature type="region of interest" description="Disordered" evidence="6">
    <location>
        <begin position="26"/>
        <end position="80"/>
    </location>
</feature>
<sequence>MERPFTCNRCNKKFSRSDNLTQHLRTHERTGHGSLPGSTGGNEWIEGAEDADASGNESANEGGSVADSDDDGGLHGMTNFHQIPGGLEMFGEGVMPMDFVMSEGAGFGMNNLDTQMCEVEVPASMQDVAGDEGGLLMRTAGQASGSDSFFSSMGSSAPSSGMLFSSGSEFTDSAQWIDHPQPSAGFNAISAPLRANMRGVQGHQSHSSTSSTSSAFGDEYSAASLSAPSHKQSFDHSVLYPPGMMDSVGPMRRHRSMTPSLIRNGEPIRRPMTSNSNEFPGTSGSPASVSSSIGSSRGYHPYAYSGSNSRANSTHNSPQVQPVPLGPDYAPIRRSDSRSSNYSTSGLNDQMRQMMSMDPSSSMVETMFRSDSPASFHQTESPAGFNMDLPLQYSATGPFIPSQPQPLHASTMPAQYPNSSSSSSSRDTTLSHMRRYKASQCTSVPRFDIHFMTVSLFIYCSRALSIIRSSPTSIPFGQSLFIFVHN</sequence>
<evidence type="ECO:0000313" key="8">
    <source>
        <dbReference type="EMBL" id="KAJ3507904.1"/>
    </source>
</evidence>
<dbReference type="AlphaFoldDB" id="A0A9W8K6C4"/>
<keyword evidence="2" id="KW-0677">Repeat</keyword>
<dbReference type="EMBL" id="JANKHO010000614">
    <property type="protein sequence ID" value="KAJ3507904.1"/>
    <property type="molecule type" value="Genomic_DNA"/>
</dbReference>
<dbReference type="OrthoDB" id="3008094at2759"/>
<dbReference type="Proteomes" id="UP001148786">
    <property type="component" value="Unassembled WGS sequence"/>
</dbReference>
<dbReference type="PROSITE" id="PS50157">
    <property type="entry name" value="ZINC_FINGER_C2H2_2"/>
    <property type="match status" value="1"/>
</dbReference>
<evidence type="ECO:0000256" key="3">
    <source>
        <dbReference type="ARBA" id="ARBA00022771"/>
    </source>
</evidence>
<keyword evidence="9" id="KW-1185">Reference proteome</keyword>
<evidence type="ECO:0000256" key="1">
    <source>
        <dbReference type="ARBA" id="ARBA00022723"/>
    </source>
</evidence>
<dbReference type="SUPFAM" id="SSF57667">
    <property type="entry name" value="beta-beta-alpha zinc fingers"/>
    <property type="match status" value="1"/>
</dbReference>
<feature type="region of interest" description="Disordered" evidence="6">
    <location>
        <begin position="403"/>
        <end position="431"/>
    </location>
</feature>
<dbReference type="SMART" id="SM00355">
    <property type="entry name" value="ZnF_C2H2"/>
    <property type="match status" value="1"/>
</dbReference>
<feature type="domain" description="C2H2-type" evidence="7">
    <location>
        <begin position="5"/>
        <end position="27"/>
    </location>
</feature>
<evidence type="ECO:0000259" key="7">
    <source>
        <dbReference type="PROSITE" id="PS50157"/>
    </source>
</evidence>
<keyword evidence="4" id="KW-0862">Zinc</keyword>